<evidence type="ECO:0000313" key="1">
    <source>
        <dbReference type="EMBL" id="GGJ52884.1"/>
    </source>
</evidence>
<dbReference type="InterPro" id="IPR016181">
    <property type="entry name" value="Acyl_CoA_acyltransferase"/>
</dbReference>
<dbReference type="RefSeq" id="WP_096256060.1">
    <property type="nucleotide sequence ID" value="NZ_BMKX01000002.1"/>
</dbReference>
<protein>
    <recommendedName>
        <fullName evidence="3">GNAT family N-acetyltransferase</fullName>
    </recommendedName>
</protein>
<sequence length="190" mass="21440">MHSFLRYSLSTSTPLGAARSELESLYPVIDDRWNQKIDRARYIVSVYDSHLLIAAGIVHDSVIAPTSVMGALELGCMSVRPEYRRRGIRQQITKLRLDFVLRTGSTPITVIDSANPGSWAAYERSEVWERERSFEYQGQVKYIYRGVPALTELTATTSNLELPMLAAQRNSTPLPAVWGFDEPSEVKQMS</sequence>
<organism evidence="1 2">
    <name type="scientific">Glutamicibacter ardleyensis</name>
    <dbReference type="NCBI Taxonomy" id="225894"/>
    <lineage>
        <taxon>Bacteria</taxon>
        <taxon>Bacillati</taxon>
        <taxon>Actinomycetota</taxon>
        <taxon>Actinomycetes</taxon>
        <taxon>Micrococcales</taxon>
        <taxon>Micrococcaceae</taxon>
        <taxon>Glutamicibacter</taxon>
    </lineage>
</organism>
<dbReference type="Gene3D" id="3.40.630.30">
    <property type="match status" value="1"/>
</dbReference>
<evidence type="ECO:0008006" key="3">
    <source>
        <dbReference type="Google" id="ProtNLM"/>
    </source>
</evidence>
<dbReference type="GeneID" id="303303325"/>
<name>A0ABQ2DC78_9MICC</name>
<dbReference type="Proteomes" id="UP000606115">
    <property type="component" value="Unassembled WGS sequence"/>
</dbReference>
<keyword evidence="2" id="KW-1185">Reference proteome</keyword>
<proteinExistence type="predicted"/>
<accession>A0ABQ2DC78</accession>
<evidence type="ECO:0000313" key="2">
    <source>
        <dbReference type="Proteomes" id="UP000606115"/>
    </source>
</evidence>
<comment type="caution">
    <text evidence="1">The sequence shown here is derived from an EMBL/GenBank/DDBJ whole genome shotgun (WGS) entry which is preliminary data.</text>
</comment>
<gene>
    <name evidence="1" type="ORF">GCM10007173_09320</name>
</gene>
<dbReference type="SUPFAM" id="SSF55729">
    <property type="entry name" value="Acyl-CoA N-acyltransferases (Nat)"/>
    <property type="match status" value="1"/>
</dbReference>
<reference evidence="2" key="1">
    <citation type="journal article" date="2019" name="Int. J. Syst. Evol. Microbiol.">
        <title>The Global Catalogue of Microorganisms (GCM) 10K type strain sequencing project: providing services to taxonomists for standard genome sequencing and annotation.</title>
        <authorList>
            <consortium name="The Broad Institute Genomics Platform"/>
            <consortium name="The Broad Institute Genome Sequencing Center for Infectious Disease"/>
            <person name="Wu L."/>
            <person name="Ma J."/>
        </authorList>
    </citation>
    <scope>NUCLEOTIDE SEQUENCE [LARGE SCALE GENOMIC DNA]</scope>
    <source>
        <strain evidence="2">CGMCC 1.3685</strain>
    </source>
</reference>
<dbReference type="EMBL" id="BMKX01000002">
    <property type="protein sequence ID" value="GGJ52884.1"/>
    <property type="molecule type" value="Genomic_DNA"/>
</dbReference>